<dbReference type="Pfam" id="PF12680">
    <property type="entry name" value="SnoaL_2"/>
    <property type="match status" value="1"/>
</dbReference>
<sequence>MKRVVIGAMLAAGLATSSLPALAGPREDANKALVLAFYDAAFTRLDAEQAATYLAPGYIQHNPEVANGVAPLQDYVRWIRANAPQSRASIKRVLADGDLVMLHVHSQDQPGELGVAVVDIFRVQDGKIAEHWDVIQPVPAKDANGNGMF</sequence>
<feature type="signal peptide" evidence="1">
    <location>
        <begin position="1"/>
        <end position="23"/>
    </location>
</feature>
<dbReference type="RefSeq" id="WP_272752171.1">
    <property type="nucleotide sequence ID" value="NZ_JAQQLF010000013.1"/>
</dbReference>
<dbReference type="Gene3D" id="3.10.450.50">
    <property type="match status" value="1"/>
</dbReference>
<dbReference type="InterPro" id="IPR037401">
    <property type="entry name" value="SnoaL-like"/>
</dbReference>
<evidence type="ECO:0000313" key="4">
    <source>
        <dbReference type="Proteomes" id="UP001219956"/>
    </source>
</evidence>
<dbReference type="PANTHER" id="PTHR38436">
    <property type="entry name" value="POLYKETIDE CYCLASE SNOAL-LIKE DOMAIN"/>
    <property type="match status" value="1"/>
</dbReference>
<keyword evidence="4" id="KW-1185">Reference proteome</keyword>
<dbReference type="PANTHER" id="PTHR38436:SF1">
    <property type="entry name" value="ESTER CYCLASE"/>
    <property type="match status" value="1"/>
</dbReference>
<dbReference type="EMBL" id="JAQQLF010000013">
    <property type="protein sequence ID" value="MDC7717863.1"/>
    <property type="molecule type" value="Genomic_DNA"/>
</dbReference>
<comment type="caution">
    <text evidence="3">The sequence shown here is derived from an EMBL/GenBank/DDBJ whole genome shotgun (WGS) entry which is preliminary data.</text>
</comment>
<evidence type="ECO:0000259" key="2">
    <source>
        <dbReference type="Pfam" id="PF12680"/>
    </source>
</evidence>
<dbReference type="InterPro" id="IPR009959">
    <property type="entry name" value="Cyclase_SnoaL-like"/>
</dbReference>
<dbReference type="InterPro" id="IPR032710">
    <property type="entry name" value="NTF2-like_dom_sf"/>
</dbReference>
<protein>
    <submittedName>
        <fullName evidence="3">Nuclear transport factor 2 family protein</fullName>
    </submittedName>
</protein>
<proteinExistence type="predicted"/>
<dbReference type="SUPFAM" id="SSF54427">
    <property type="entry name" value="NTF2-like"/>
    <property type="match status" value="1"/>
</dbReference>
<evidence type="ECO:0000313" key="3">
    <source>
        <dbReference type="EMBL" id="MDC7717863.1"/>
    </source>
</evidence>
<dbReference type="Proteomes" id="UP001219956">
    <property type="component" value="Unassembled WGS sequence"/>
</dbReference>
<feature type="chain" id="PRO_5045604145" evidence="1">
    <location>
        <begin position="24"/>
        <end position="149"/>
    </location>
</feature>
<gene>
    <name evidence="3" type="ORF">PQU95_11635</name>
</gene>
<reference evidence="3 4" key="1">
    <citation type="submission" date="2023-01" db="EMBL/GenBank/DDBJ databases">
        <title>Novel species of the genus Vogesella isolated from rivers.</title>
        <authorList>
            <person name="Lu H."/>
        </authorList>
    </citation>
    <scope>NUCLEOTIDE SEQUENCE [LARGE SCALE GENOMIC DNA]</scope>
    <source>
        <strain evidence="3 4">DC21W</strain>
    </source>
</reference>
<keyword evidence="1" id="KW-0732">Signal</keyword>
<name>A0ABT5IZ60_9NEIS</name>
<organism evidence="3 4">
    <name type="scientific">Vogesella aquatica</name>
    <dbReference type="NCBI Taxonomy" id="2984206"/>
    <lineage>
        <taxon>Bacteria</taxon>
        <taxon>Pseudomonadati</taxon>
        <taxon>Pseudomonadota</taxon>
        <taxon>Betaproteobacteria</taxon>
        <taxon>Neisseriales</taxon>
        <taxon>Chromobacteriaceae</taxon>
        <taxon>Vogesella</taxon>
    </lineage>
</organism>
<feature type="domain" description="SnoaL-like" evidence="2">
    <location>
        <begin position="34"/>
        <end position="131"/>
    </location>
</feature>
<evidence type="ECO:0000256" key="1">
    <source>
        <dbReference type="SAM" id="SignalP"/>
    </source>
</evidence>
<accession>A0ABT5IZ60</accession>